<dbReference type="GO" id="GO:0045134">
    <property type="term" value="F:UDP phosphatase activity"/>
    <property type="evidence" value="ECO:0007669"/>
    <property type="project" value="TreeGrafter"/>
</dbReference>
<dbReference type="Gene3D" id="2.120.10.100">
    <property type="entry name" value="Apyrase"/>
    <property type="match status" value="1"/>
</dbReference>
<dbReference type="PANTHER" id="PTHR13023:SF3">
    <property type="entry name" value="SOLUBLE CALCIUM-ACTIVATED NUCLEOTIDASE 1"/>
    <property type="match status" value="1"/>
</dbReference>
<keyword evidence="2 6" id="KW-0479">Metal-binding</keyword>
<organism evidence="7 8">
    <name type="scientific">Saprolegnia diclina (strain VS20)</name>
    <dbReference type="NCBI Taxonomy" id="1156394"/>
    <lineage>
        <taxon>Eukaryota</taxon>
        <taxon>Sar</taxon>
        <taxon>Stramenopiles</taxon>
        <taxon>Oomycota</taxon>
        <taxon>Saprolegniomycetes</taxon>
        <taxon>Saprolegniales</taxon>
        <taxon>Saprolegniaceae</taxon>
        <taxon>Saprolegnia</taxon>
    </lineage>
</organism>
<dbReference type="VEuPathDB" id="FungiDB:SDRG_16361"/>
<name>T0R185_SAPDV</name>
<reference evidence="7 8" key="1">
    <citation type="submission" date="2012-04" db="EMBL/GenBank/DDBJ databases">
        <title>The Genome Sequence of Saprolegnia declina VS20.</title>
        <authorList>
            <consortium name="The Broad Institute Genome Sequencing Platform"/>
            <person name="Russ C."/>
            <person name="Nusbaum C."/>
            <person name="Tyler B."/>
            <person name="van West P."/>
            <person name="Dieguez-Uribeondo J."/>
            <person name="de Bruijn I."/>
            <person name="Tripathy S."/>
            <person name="Jiang R."/>
            <person name="Young S.K."/>
            <person name="Zeng Q."/>
            <person name="Gargeya S."/>
            <person name="Fitzgerald M."/>
            <person name="Haas B."/>
            <person name="Abouelleil A."/>
            <person name="Alvarado L."/>
            <person name="Arachchi H.M."/>
            <person name="Berlin A."/>
            <person name="Chapman S.B."/>
            <person name="Goldberg J."/>
            <person name="Griggs A."/>
            <person name="Gujja S."/>
            <person name="Hansen M."/>
            <person name="Howarth C."/>
            <person name="Imamovic A."/>
            <person name="Larimer J."/>
            <person name="McCowen C."/>
            <person name="Montmayeur A."/>
            <person name="Murphy C."/>
            <person name="Neiman D."/>
            <person name="Pearson M."/>
            <person name="Priest M."/>
            <person name="Roberts A."/>
            <person name="Saif S."/>
            <person name="Shea T."/>
            <person name="Sisk P."/>
            <person name="Sykes S."/>
            <person name="Wortman J."/>
            <person name="Nusbaum C."/>
            <person name="Birren B."/>
        </authorList>
    </citation>
    <scope>NUCLEOTIDE SEQUENCE [LARGE SCALE GENOMIC DNA]</scope>
    <source>
        <strain evidence="7 8">VS20</strain>
    </source>
</reference>
<dbReference type="AlphaFoldDB" id="T0R185"/>
<proteinExistence type="inferred from homology"/>
<feature type="binding site" evidence="6">
    <location>
        <position position="327"/>
    </location>
    <ligand>
        <name>Ca(2+)</name>
        <dbReference type="ChEBI" id="CHEBI:29108"/>
    </ligand>
</feature>
<dbReference type="GO" id="GO:0005509">
    <property type="term" value="F:calcium ion binding"/>
    <property type="evidence" value="ECO:0007669"/>
    <property type="project" value="InterPro"/>
</dbReference>
<keyword evidence="4 6" id="KW-0106">Calcium</keyword>
<evidence type="ECO:0000256" key="2">
    <source>
        <dbReference type="ARBA" id="ARBA00022723"/>
    </source>
</evidence>
<protein>
    <recommendedName>
        <fullName evidence="9">Soluble calcium-activated nucleotidase 1</fullName>
    </recommendedName>
</protein>
<keyword evidence="3" id="KW-0378">Hydrolase</keyword>
<sequence length="334" mass="36787">MGLCGSKLDDETPARQTKQRRETFAMGLITDLDTASKEVKVDGTLDWRALFQRALLVRDADGRYSVEWHDAVTITTDINEEGRGFELSELAWFQGRLLTFDDRTGMVFELTNFEFHATGPLQATPLMAIKAGDGSVEKGAKNEWATVKGDVLYVGSHGVNWAPGGVIENDYHRWVAQLSSLDAPRIDHVNWSARFDAVQTALGASGYVIHEAVEWSEQLQKWVLLPRRVSDEAFSDEVDAVKGSNKLVLASEDFDDIEVRNVGAVVPERGYASFKFVPGTNDRVIAALKSVEDNVAGMQTTFLSVLDVATGSVLLPDTEVPGGYKFEGLVFLQP</sequence>
<dbReference type="OMA" id="ATNLMLC"/>
<dbReference type="Proteomes" id="UP000030762">
    <property type="component" value="Unassembled WGS sequence"/>
</dbReference>
<evidence type="ECO:0000256" key="4">
    <source>
        <dbReference type="ARBA" id="ARBA00022837"/>
    </source>
</evidence>
<feature type="binding site" evidence="6">
    <location>
        <position position="89"/>
    </location>
    <ligand>
        <name>Ca(2+)</name>
        <dbReference type="ChEBI" id="CHEBI:29108"/>
    </ligand>
</feature>
<feature type="binding site" evidence="6">
    <location>
        <position position="143"/>
    </location>
    <ligand>
        <name>Ca(2+)</name>
        <dbReference type="ChEBI" id="CHEBI:29108"/>
    </ligand>
</feature>
<feature type="binding site" evidence="6">
    <location>
        <position position="88"/>
    </location>
    <ligand>
        <name>Ca(2+)</name>
        <dbReference type="ChEBI" id="CHEBI:29108"/>
    </ligand>
</feature>
<dbReference type="GO" id="GO:0030166">
    <property type="term" value="P:proteoglycan biosynthetic process"/>
    <property type="evidence" value="ECO:0007669"/>
    <property type="project" value="TreeGrafter"/>
</dbReference>
<dbReference type="SUPFAM" id="SSF101887">
    <property type="entry name" value="Apyrase"/>
    <property type="match status" value="1"/>
</dbReference>
<feature type="binding site" evidence="6">
    <location>
        <position position="211"/>
    </location>
    <ligand>
        <name>Ca(2+)</name>
        <dbReference type="ChEBI" id="CHEBI:29108"/>
    </ligand>
</feature>
<feature type="binding site" evidence="6">
    <location>
        <position position="272"/>
    </location>
    <ligand>
        <name>Ca(2+)</name>
        <dbReference type="ChEBI" id="CHEBI:29108"/>
    </ligand>
</feature>
<keyword evidence="8" id="KW-1185">Reference proteome</keyword>
<evidence type="ECO:0008006" key="9">
    <source>
        <dbReference type="Google" id="ProtNLM"/>
    </source>
</evidence>
<dbReference type="eggNOG" id="KOG4494">
    <property type="taxonomic scope" value="Eukaryota"/>
</dbReference>
<dbReference type="OrthoDB" id="25028at2759"/>
<dbReference type="EMBL" id="JH767256">
    <property type="protein sequence ID" value="EQC25763.1"/>
    <property type="molecule type" value="Genomic_DNA"/>
</dbReference>
<dbReference type="InterPro" id="IPR009283">
    <property type="entry name" value="Apyrase"/>
</dbReference>
<evidence type="ECO:0000256" key="5">
    <source>
        <dbReference type="ARBA" id="ARBA00025738"/>
    </source>
</evidence>
<evidence type="ECO:0000313" key="7">
    <source>
        <dbReference type="EMBL" id="EQC25763.1"/>
    </source>
</evidence>
<comment type="similarity">
    <text evidence="5">Belongs to the apyrase family.</text>
</comment>
<evidence type="ECO:0000256" key="1">
    <source>
        <dbReference type="ARBA" id="ARBA00001913"/>
    </source>
</evidence>
<gene>
    <name evidence="7" type="ORF">SDRG_16361</name>
</gene>
<dbReference type="STRING" id="1156394.T0R185"/>
<evidence type="ECO:0000313" key="8">
    <source>
        <dbReference type="Proteomes" id="UP000030762"/>
    </source>
</evidence>
<dbReference type="PANTHER" id="PTHR13023">
    <property type="entry name" value="APYRASE"/>
    <property type="match status" value="1"/>
</dbReference>
<evidence type="ECO:0000256" key="3">
    <source>
        <dbReference type="ARBA" id="ARBA00022801"/>
    </source>
</evidence>
<accession>T0R185</accession>
<dbReference type="InterPro" id="IPR036258">
    <property type="entry name" value="Apyrase_sf"/>
</dbReference>
<dbReference type="GO" id="GO:0004382">
    <property type="term" value="F:GDP phosphatase activity"/>
    <property type="evidence" value="ECO:0007669"/>
    <property type="project" value="TreeGrafter"/>
</dbReference>
<dbReference type="RefSeq" id="XP_008620788.1">
    <property type="nucleotide sequence ID" value="XM_008622566.1"/>
</dbReference>
<dbReference type="GeneID" id="19957088"/>
<evidence type="ECO:0000256" key="6">
    <source>
        <dbReference type="PIRSR" id="PIRSR609283-1"/>
    </source>
</evidence>
<comment type="cofactor">
    <cofactor evidence="1 6">
        <name>Ca(2+)</name>
        <dbReference type="ChEBI" id="CHEBI:29108"/>
    </cofactor>
</comment>
<dbReference type="InParanoid" id="T0R185"/>
<dbReference type="Pfam" id="PF06079">
    <property type="entry name" value="Apyrase"/>
    <property type="match status" value="1"/>
</dbReference>